<keyword evidence="9" id="KW-1185">Reference proteome</keyword>
<dbReference type="EMBL" id="FNNI01000005">
    <property type="protein sequence ID" value="SDX39558.1"/>
    <property type="molecule type" value="Genomic_DNA"/>
</dbReference>
<feature type="transmembrane region" description="Helical" evidence="6">
    <location>
        <begin position="75"/>
        <end position="100"/>
    </location>
</feature>
<feature type="transmembrane region" description="Helical" evidence="6">
    <location>
        <begin position="358"/>
        <end position="381"/>
    </location>
</feature>
<dbReference type="InterPro" id="IPR051204">
    <property type="entry name" value="ABC_transp_perm/SBD"/>
</dbReference>
<dbReference type="SUPFAM" id="SSF161098">
    <property type="entry name" value="MetI-like"/>
    <property type="match status" value="1"/>
</dbReference>
<keyword evidence="2 6" id="KW-0813">Transport</keyword>
<dbReference type="Proteomes" id="UP000198500">
    <property type="component" value="Unassembled WGS sequence"/>
</dbReference>
<keyword evidence="4 6" id="KW-1133">Transmembrane helix</keyword>
<accession>A0A1H3BCX1</accession>
<comment type="subcellular location">
    <subcellularLocation>
        <location evidence="1 6">Cell membrane</location>
        <topology evidence="1 6">Multi-pass membrane protein</topology>
    </subcellularLocation>
</comment>
<dbReference type="GO" id="GO:0005886">
    <property type="term" value="C:plasma membrane"/>
    <property type="evidence" value="ECO:0007669"/>
    <property type="project" value="UniProtKB-SubCell"/>
</dbReference>
<evidence type="ECO:0000256" key="1">
    <source>
        <dbReference type="ARBA" id="ARBA00004651"/>
    </source>
</evidence>
<feature type="transmembrane region" description="Helical" evidence="6">
    <location>
        <begin position="216"/>
        <end position="239"/>
    </location>
</feature>
<evidence type="ECO:0000256" key="6">
    <source>
        <dbReference type="RuleBase" id="RU363032"/>
    </source>
</evidence>
<comment type="similarity">
    <text evidence="6">Belongs to the binding-protein-dependent transport system permease family.</text>
</comment>
<sequence length="389" mass="42268">MLRPPHNRVLVVLSMAALLTLALLSVVSVQPNRIAPGEDYSLVAIVGFEWLIPVLLPLVGVVCLSWWSPPRWGDYAMLTITLVYLVSWPWALSLFCQMVVDSSQQAARASIGPGLWAWLFFSLLILLELQARLHVPRFGRWSLWLSLIALISLPFWLGALSDLALVREYQGNTEQFMDAMHYHVALVSAVVAVSLMLAVLLALLMRSHERLQRGVFAVLSVIQTIPSLALFGLLLAPLAWLSSRFSILADLGVQGIGWAPALLALVGYSLLPMTRNTYVALESIDPQVIDAARGMGMSRWQVFFQVRLPLALPVIIEGVRITSVQAIGLAAVAALIGAGGFGTFVFQGLGQAAMDMVLLGALPIIIMAVLVDTALSALAAWCRRGDVNA</sequence>
<evidence type="ECO:0000256" key="4">
    <source>
        <dbReference type="ARBA" id="ARBA00022989"/>
    </source>
</evidence>
<evidence type="ECO:0000256" key="5">
    <source>
        <dbReference type="ARBA" id="ARBA00023136"/>
    </source>
</evidence>
<feature type="transmembrane region" description="Helical" evidence="6">
    <location>
        <begin position="251"/>
        <end position="271"/>
    </location>
</feature>
<dbReference type="STRING" id="574349.SAMN05443545_105186"/>
<feature type="transmembrane region" description="Helical" evidence="6">
    <location>
        <begin position="326"/>
        <end position="346"/>
    </location>
</feature>
<name>A0A1H3BCX1_9GAMM</name>
<dbReference type="Pfam" id="PF00528">
    <property type="entry name" value="BPD_transp_1"/>
    <property type="match status" value="1"/>
</dbReference>
<dbReference type="InterPro" id="IPR000515">
    <property type="entry name" value="MetI-like"/>
</dbReference>
<feature type="transmembrane region" description="Helical" evidence="6">
    <location>
        <begin position="45"/>
        <end position="68"/>
    </location>
</feature>
<evidence type="ECO:0000259" key="7">
    <source>
        <dbReference type="PROSITE" id="PS50928"/>
    </source>
</evidence>
<organism evidence="8 9">
    <name type="scientific">Aidingimonas halophila</name>
    <dbReference type="NCBI Taxonomy" id="574349"/>
    <lineage>
        <taxon>Bacteria</taxon>
        <taxon>Pseudomonadati</taxon>
        <taxon>Pseudomonadota</taxon>
        <taxon>Gammaproteobacteria</taxon>
        <taxon>Oceanospirillales</taxon>
        <taxon>Halomonadaceae</taxon>
        <taxon>Aidingimonas</taxon>
    </lineage>
</organism>
<dbReference type="AlphaFoldDB" id="A0A1H3BCX1"/>
<feature type="domain" description="ABC transmembrane type-1" evidence="7">
    <location>
        <begin position="180"/>
        <end position="375"/>
    </location>
</feature>
<protein>
    <submittedName>
        <fullName evidence="8">Osmoprotectant transport system permease protein</fullName>
    </submittedName>
</protein>
<evidence type="ECO:0000256" key="3">
    <source>
        <dbReference type="ARBA" id="ARBA00022692"/>
    </source>
</evidence>
<feature type="transmembrane region" description="Helical" evidence="6">
    <location>
        <begin position="106"/>
        <end position="129"/>
    </location>
</feature>
<evidence type="ECO:0000313" key="8">
    <source>
        <dbReference type="EMBL" id="SDX39558.1"/>
    </source>
</evidence>
<dbReference type="GO" id="GO:0031460">
    <property type="term" value="P:glycine betaine transport"/>
    <property type="evidence" value="ECO:0007669"/>
    <property type="project" value="TreeGrafter"/>
</dbReference>
<dbReference type="CDD" id="cd06261">
    <property type="entry name" value="TM_PBP2"/>
    <property type="match status" value="1"/>
</dbReference>
<evidence type="ECO:0000313" key="9">
    <source>
        <dbReference type="Proteomes" id="UP000198500"/>
    </source>
</evidence>
<dbReference type="Gene3D" id="1.10.3720.10">
    <property type="entry name" value="MetI-like"/>
    <property type="match status" value="1"/>
</dbReference>
<dbReference type="PANTHER" id="PTHR30177">
    <property type="entry name" value="GLYCINE BETAINE/L-PROLINE TRANSPORT SYSTEM PERMEASE PROTEIN PROW"/>
    <property type="match status" value="1"/>
</dbReference>
<reference evidence="8 9" key="1">
    <citation type="submission" date="2016-10" db="EMBL/GenBank/DDBJ databases">
        <authorList>
            <person name="de Groot N.N."/>
        </authorList>
    </citation>
    <scope>NUCLEOTIDE SEQUENCE [LARGE SCALE GENOMIC DNA]</scope>
    <source>
        <strain evidence="8 9">DSM 19219</strain>
    </source>
</reference>
<dbReference type="InterPro" id="IPR035906">
    <property type="entry name" value="MetI-like_sf"/>
</dbReference>
<keyword evidence="3 6" id="KW-0812">Transmembrane</keyword>
<evidence type="ECO:0000256" key="2">
    <source>
        <dbReference type="ARBA" id="ARBA00022448"/>
    </source>
</evidence>
<proteinExistence type="inferred from homology"/>
<feature type="transmembrane region" description="Helical" evidence="6">
    <location>
        <begin position="180"/>
        <end position="204"/>
    </location>
</feature>
<keyword evidence="5 6" id="KW-0472">Membrane</keyword>
<dbReference type="PROSITE" id="PS50928">
    <property type="entry name" value="ABC_TM1"/>
    <property type="match status" value="1"/>
</dbReference>
<dbReference type="GO" id="GO:0055085">
    <property type="term" value="P:transmembrane transport"/>
    <property type="evidence" value="ECO:0007669"/>
    <property type="project" value="InterPro"/>
</dbReference>
<feature type="transmembrane region" description="Helical" evidence="6">
    <location>
        <begin position="141"/>
        <end position="160"/>
    </location>
</feature>
<dbReference type="PANTHER" id="PTHR30177:SF30">
    <property type="entry name" value="GLYCINE BETAINE UPTAKE SYSTEM PERMEASE PROTEIN YEHY"/>
    <property type="match status" value="1"/>
</dbReference>
<gene>
    <name evidence="8" type="ORF">SAMN05443545_105186</name>
</gene>